<gene>
    <name evidence="2" type="ORF">RradSPS_2715</name>
    <name evidence="3" type="ORF">SIL72_01210</name>
</gene>
<reference evidence="3" key="2">
    <citation type="submission" date="2023-11" db="EMBL/GenBank/DDBJ databases">
        <title>MicrobeMod: A computational toolkit for identifying prokaryotic methylation and restriction-modification with nanopore sequencing.</title>
        <authorList>
            <person name="Crits-Christoph A."/>
            <person name="Kang S.C."/>
            <person name="Lee H."/>
            <person name="Ostrov N."/>
        </authorList>
    </citation>
    <scope>NUCLEOTIDE SEQUENCE</scope>
    <source>
        <strain evidence="3">ATCC 51242</strain>
    </source>
</reference>
<protein>
    <submittedName>
        <fullName evidence="3">Phage holin family protein</fullName>
    </submittedName>
</protein>
<evidence type="ECO:0000313" key="4">
    <source>
        <dbReference type="Proteomes" id="UP000025229"/>
    </source>
</evidence>
<dbReference type="AlphaFoldDB" id="A0A023X6N5"/>
<dbReference type="HOGENOM" id="CLU_106273_0_0_11"/>
<feature type="transmembrane region" description="Helical" evidence="1">
    <location>
        <begin position="90"/>
        <end position="118"/>
    </location>
</feature>
<accession>A0A023X6N5</accession>
<evidence type="ECO:0000313" key="3">
    <source>
        <dbReference type="EMBL" id="MDX5892637.1"/>
    </source>
</evidence>
<evidence type="ECO:0000313" key="2">
    <source>
        <dbReference type="EMBL" id="AHY47998.1"/>
    </source>
</evidence>
<name>A0A023X6N5_RUBRA</name>
<dbReference type="Proteomes" id="UP001281130">
    <property type="component" value="Unassembled WGS sequence"/>
</dbReference>
<organism evidence="2 4">
    <name type="scientific">Rubrobacter radiotolerans</name>
    <name type="common">Arthrobacter radiotolerans</name>
    <dbReference type="NCBI Taxonomy" id="42256"/>
    <lineage>
        <taxon>Bacteria</taxon>
        <taxon>Bacillati</taxon>
        <taxon>Actinomycetota</taxon>
        <taxon>Rubrobacteria</taxon>
        <taxon>Rubrobacterales</taxon>
        <taxon>Rubrobacteraceae</taxon>
        <taxon>Rubrobacter</taxon>
    </lineage>
</organism>
<dbReference type="EMBL" id="CP007514">
    <property type="protein sequence ID" value="AHY47998.1"/>
    <property type="molecule type" value="Genomic_DNA"/>
</dbReference>
<keyword evidence="1" id="KW-0812">Transmembrane</keyword>
<keyword evidence="1" id="KW-1133">Transmembrane helix</keyword>
<dbReference type="KEGG" id="rrd:RradSPS_2715"/>
<sequence>MAEQRVRVVGSGREEPPTDRSVREIVEALRPQLQELTQKQVELAKLELAPVARKGGLATGLLVAGSVFLHLFLVFFSLTGIYLLNQVAGLPLWASGLIVSGILAIIGAVLAGAGASILRGLDPKPHRTIRTFQQNVEWLKGQFRG</sequence>
<evidence type="ECO:0000256" key="1">
    <source>
        <dbReference type="SAM" id="Phobius"/>
    </source>
</evidence>
<dbReference type="RefSeq" id="WP_051589865.1">
    <property type="nucleotide sequence ID" value="NZ_CP007514.1"/>
</dbReference>
<feature type="transmembrane region" description="Helical" evidence="1">
    <location>
        <begin position="61"/>
        <end position="84"/>
    </location>
</feature>
<keyword evidence="1" id="KW-0472">Membrane</keyword>
<dbReference type="InterPro" id="IPR009937">
    <property type="entry name" value="Phage_holin_3_6"/>
</dbReference>
<dbReference type="STRING" id="42256.RradSPS_2715"/>
<reference evidence="2 4" key="1">
    <citation type="submission" date="2014-03" db="EMBL/GenBank/DDBJ databases">
        <title>Complete genome sequence of the Radio-Resistant Rubrobacter radiotolerans RSPS-4.</title>
        <authorList>
            <person name="Egas C.C."/>
            <person name="Barroso C.C."/>
            <person name="Froufe H.J.C."/>
            <person name="Pacheco J.J."/>
            <person name="Albuquerque L.L."/>
            <person name="da Costa M.M.S."/>
        </authorList>
    </citation>
    <scope>NUCLEOTIDE SEQUENCE [LARGE SCALE GENOMIC DNA]</scope>
    <source>
        <strain evidence="2 4">RSPS-4</strain>
    </source>
</reference>
<dbReference type="EMBL" id="JAWXXX010000001">
    <property type="protein sequence ID" value="MDX5892637.1"/>
    <property type="molecule type" value="Genomic_DNA"/>
</dbReference>
<dbReference type="OrthoDB" id="5244306at2"/>
<dbReference type="Pfam" id="PF07332">
    <property type="entry name" value="Phage_holin_3_6"/>
    <property type="match status" value="1"/>
</dbReference>
<dbReference type="Proteomes" id="UP000025229">
    <property type="component" value="Chromosome"/>
</dbReference>
<proteinExistence type="predicted"/>
<keyword evidence="4" id="KW-1185">Reference proteome</keyword>